<dbReference type="InterPro" id="IPR015655">
    <property type="entry name" value="PP2C"/>
</dbReference>
<organism evidence="2 3">
    <name type="scientific">Centaurea solstitialis</name>
    <name type="common">yellow star-thistle</name>
    <dbReference type="NCBI Taxonomy" id="347529"/>
    <lineage>
        <taxon>Eukaryota</taxon>
        <taxon>Viridiplantae</taxon>
        <taxon>Streptophyta</taxon>
        <taxon>Embryophyta</taxon>
        <taxon>Tracheophyta</taxon>
        <taxon>Spermatophyta</taxon>
        <taxon>Magnoliopsida</taxon>
        <taxon>eudicotyledons</taxon>
        <taxon>Gunneridae</taxon>
        <taxon>Pentapetalae</taxon>
        <taxon>asterids</taxon>
        <taxon>campanulids</taxon>
        <taxon>Asterales</taxon>
        <taxon>Asteraceae</taxon>
        <taxon>Carduoideae</taxon>
        <taxon>Cardueae</taxon>
        <taxon>Centaureinae</taxon>
        <taxon>Centaurea</taxon>
    </lineage>
</organism>
<dbReference type="PROSITE" id="PS51746">
    <property type="entry name" value="PPM_2"/>
    <property type="match status" value="1"/>
</dbReference>
<dbReference type="EMBL" id="JARYMX010000004">
    <property type="protein sequence ID" value="KAJ9551039.1"/>
    <property type="molecule type" value="Genomic_DNA"/>
</dbReference>
<dbReference type="Proteomes" id="UP001172457">
    <property type="component" value="Chromosome 4"/>
</dbReference>
<reference evidence="2" key="1">
    <citation type="submission" date="2023-03" db="EMBL/GenBank/DDBJ databases">
        <title>Chromosome-scale reference genome and RAD-based genetic map of yellow starthistle (Centaurea solstitialis) reveal putative structural variation and QTLs associated with invader traits.</title>
        <authorList>
            <person name="Reatini B."/>
            <person name="Cang F.A."/>
            <person name="Jiang Q."/>
            <person name="Mckibben M.T.W."/>
            <person name="Barker M.S."/>
            <person name="Rieseberg L.H."/>
            <person name="Dlugosch K.M."/>
        </authorList>
    </citation>
    <scope>NUCLEOTIDE SEQUENCE</scope>
    <source>
        <strain evidence="2">CAN-66</strain>
        <tissue evidence="2">Leaf</tissue>
    </source>
</reference>
<dbReference type="GO" id="GO:0004722">
    <property type="term" value="F:protein serine/threonine phosphatase activity"/>
    <property type="evidence" value="ECO:0007669"/>
    <property type="project" value="InterPro"/>
</dbReference>
<feature type="domain" description="PPM-type phosphatase" evidence="1">
    <location>
        <begin position="1"/>
        <end position="245"/>
    </location>
</feature>
<dbReference type="AlphaFoldDB" id="A0AA38SYB1"/>
<evidence type="ECO:0000259" key="1">
    <source>
        <dbReference type="PROSITE" id="PS51746"/>
    </source>
</evidence>
<dbReference type="Gene3D" id="3.60.40.10">
    <property type="entry name" value="PPM-type phosphatase domain"/>
    <property type="match status" value="1"/>
</dbReference>
<dbReference type="SUPFAM" id="SSF81606">
    <property type="entry name" value="PP2C-like"/>
    <property type="match status" value="1"/>
</dbReference>
<protein>
    <recommendedName>
        <fullName evidence="1">PPM-type phosphatase domain-containing protein</fullName>
    </recommendedName>
</protein>
<gene>
    <name evidence="2" type="ORF">OSB04_015084</name>
</gene>
<proteinExistence type="predicted"/>
<keyword evidence="3" id="KW-1185">Reference proteome</keyword>
<evidence type="ECO:0000313" key="3">
    <source>
        <dbReference type="Proteomes" id="UP001172457"/>
    </source>
</evidence>
<sequence length="245" mass="27404">MYEDTKSLFTVLESNVLGAFRLWIRVAENCASNLHQKLLELWEKDYSKDMSNWMLQAVLTKSFQSMDDLVAGKFNEDIGSTAVVILVTQTHLITANCGDSRAVLYRGSEAISLSRDHKHSRIESLGGVVLDYHGPRVFGVLAMSRAIGERSFHPWVIPVSNVQFAERAMDDECVIIATDGLWDIVSSDEAARLATRVLHTRRGKGSTISRRPLISSNNDALFLPSLSLQTVRRGHEKPRMETSIT</sequence>
<dbReference type="PANTHER" id="PTHR47992">
    <property type="entry name" value="PROTEIN PHOSPHATASE"/>
    <property type="match status" value="1"/>
</dbReference>
<accession>A0AA38SYB1</accession>
<dbReference type="InterPro" id="IPR001932">
    <property type="entry name" value="PPM-type_phosphatase-like_dom"/>
</dbReference>
<comment type="caution">
    <text evidence="2">The sequence shown here is derived from an EMBL/GenBank/DDBJ whole genome shotgun (WGS) entry which is preliminary data.</text>
</comment>
<evidence type="ECO:0000313" key="2">
    <source>
        <dbReference type="EMBL" id="KAJ9551039.1"/>
    </source>
</evidence>
<dbReference type="SMART" id="SM00332">
    <property type="entry name" value="PP2Cc"/>
    <property type="match status" value="1"/>
</dbReference>
<dbReference type="Pfam" id="PF00481">
    <property type="entry name" value="PP2C"/>
    <property type="match status" value="1"/>
</dbReference>
<dbReference type="InterPro" id="IPR036457">
    <property type="entry name" value="PPM-type-like_dom_sf"/>
</dbReference>
<dbReference type="CDD" id="cd00143">
    <property type="entry name" value="PP2Cc"/>
    <property type="match status" value="1"/>
</dbReference>
<name>A0AA38SYB1_9ASTR</name>